<sequence>MGGIAEVFSDYHFNDQHLTLLAGPCAIESYEVCAQVAEQLKNLTDELKINFIFKSSFDKANRSSGSSDRGAGLEKGLAILDRIKKEYQVPIVTDVHESYQCQPVAEVADVLQIPAYLSRQTDLLVAAAKTGRVVNIKKAQFMAAGDLQGAIDKVIPYSNKILLTERGTMFGYHQQIVDMTNLLQLRQLGYPVIYDATHSVQVPGGHGNHSGGNRDFAFPLMRAALTIGVAGIFAEVHPNPPTAISDADNQLYLNKMRPILTTAAALFSQYQDQKESWDQDGLL</sequence>
<accession>A0A1D7ZV63</accession>
<dbReference type="UniPathway" id="UPA00357">
    <property type="reaction ID" value="UER00474"/>
</dbReference>
<dbReference type="PATRIC" id="fig|1613.112.peg.294"/>
<comment type="pathway">
    <text evidence="2">Bacterial outer membrane biogenesis; lipopolysaccharide biosynthesis.</text>
</comment>
<evidence type="ECO:0000256" key="5">
    <source>
        <dbReference type="ARBA" id="ARBA00012693"/>
    </source>
</evidence>
<proteinExistence type="inferred from homology"/>
<dbReference type="PANTHER" id="PTHR21057">
    <property type="entry name" value="PHOSPHO-2-DEHYDRO-3-DEOXYHEPTONATE ALDOLASE"/>
    <property type="match status" value="1"/>
</dbReference>
<dbReference type="NCBIfam" id="TIGR01362">
    <property type="entry name" value="KDO8P_synth"/>
    <property type="match status" value="1"/>
</dbReference>
<dbReference type="Gene3D" id="3.20.20.70">
    <property type="entry name" value="Aldolase class I"/>
    <property type="match status" value="1"/>
</dbReference>
<reference evidence="9 10" key="1">
    <citation type="submission" date="2016-09" db="EMBL/GenBank/DDBJ databases">
        <title>Genome Sequence of the Lactobacillus fermentum strain NCC2970 (CNCM I-5068).</title>
        <authorList>
            <person name="Barretto C."/>
            <person name="Ngom-Bru C."/>
            <person name="Genevaz A."/>
            <person name="Fournier C."/>
            <person name="Moine D."/>
            <person name="Kassam M."/>
            <person name="Iltis A."/>
            <person name="Sagory-Zalkind P."/>
            <person name="Faucherand G."/>
            <person name="Descombes P."/>
            <person name="Duboux S."/>
        </authorList>
    </citation>
    <scope>NUCLEOTIDE SEQUENCE [LARGE SCALE GENOMIC DNA]</scope>
    <source>
        <strain evidence="9 10">NCC2970</strain>
    </source>
</reference>
<evidence type="ECO:0000256" key="8">
    <source>
        <dbReference type="ARBA" id="ARBA00049112"/>
    </source>
</evidence>
<dbReference type="GO" id="GO:0008676">
    <property type="term" value="F:3-deoxy-8-phosphooctulonate synthase activity"/>
    <property type="evidence" value="ECO:0007669"/>
    <property type="project" value="UniProtKB-EC"/>
</dbReference>
<dbReference type="UniPathway" id="UPA00030"/>
<gene>
    <name evidence="9" type="ORF">LACFE_CDS0279</name>
</gene>
<comment type="catalytic activity">
    <reaction evidence="8">
        <text>D-arabinose 5-phosphate + phosphoenolpyruvate + H2O = 3-deoxy-alpha-D-manno-2-octulosonate-8-phosphate + phosphate</text>
        <dbReference type="Rhea" id="RHEA:14053"/>
        <dbReference type="ChEBI" id="CHEBI:15377"/>
        <dbReference type="ChEBI" id="CHEBI:43474"/>
        <dbReference type="ChEBI" id="CHEBI:57693"/>
        <dbReference type="ChEBI" id="CHEBI:58702"/>
        <dbReference type="ChEBI" id="CHEBI:85985"/>
        <dbReference type="EC" id="2.5.1.55"/>
    </reaction>
</comment>
<dbReference type="Proteomes" id="UP000094714">
    <property type="component" value="Chromosome"/>
</dbReference>
<evidence type="ECO:0000256" key="4">
    <source>
        <dbReference type="ARBA" id="ARBA00010499"/>
    </source>
</evidence>
<dbReference type="SUPFAM" id="SSF51569">
    <property type="entry name" value="Aldolase"/>
    <property type="match status" value="1"/>
</dbReference>
<comment type="pathway">
    <text evidence="3">Carbohydrate biosynthesis; 3-deoxy-D-manno-octulosonate biosynthesis; 3-deoxy-D-manno-octulosonate from D-ribulose 5-phosphate: step 2/3.</text>
</comment>
<dbReference type="GO" id="GO:0009103">
    <property type="term" value="P:lipopolysaccharide biosynthetic process"/>
    <property type="evidence" value="ECO:0007669"/>
    <property type="project" value="UniProtKB-UniPathway"/>
</dbReference>
<dbReference type="NCBIfam" id="NF003543">
    <property type="entry name" value="PRK05198.1"/>
    <property type="match status" value="1"/>
</dbReference>
<dbReference type="InterPro" id="IPR006269">
    <property type="entry name" value="KDO8P_synthase"/>
</dbReference>
<comment type="subcellular location">
    <subcellularLocation>
        <location evidence="1">Cytoplasm</location>
    </subcellularLocation>
</comment>
<evidence type="ECO:0000256" key="1">
    <source>
        <dbReference type="ARBA" id="ARBA00004496"/>
    </source>
</evidence>
<dbReference type="EC" id="2.5.1.55" evidence="5"/>
<protein>
    <recommendedName>
        <fullName evidence="5">3-deoxy-8-phosphooctulonate synthase</fullName>
        <ecNumber evidence="5">2.5.1.55</ecNumber>
    </recommendedName>
</protein>
<dbReference type="EMBL" id="CP017151">
    <property type="protein sequence ID" value="AOR73757.1"/>
    <property type="molecule type" value="Genomic_DNA"/>
</dbReference>
<dbReference type="RefSeq" id="WP_069775648.1">
    <property type="nucleotide sequence ID" value="NZ_CAXOPQ010000006.1"/>
</dbReference>
<dbReference type="Pfam" id="PF00793">
    <property type="entry name" value="DAHP_synth_1"/>
    <property type="match status" value="1"/>
</dbReference>
<keyword evidence="7 9" id="KW-0808">Transferase</keyword>
<evidence type="ECO:0000256" key="3">
    <source>
        <dbReference type="ARBA" id="ARBA00004845"/>
    </source>
</evidence>
<evidence type="ECO:0000256" key="2">
    <source>
        <dbReference type="ARBA" id="ARBA00004756"/>
    </source>
</evidence>
<comment type="similarity">
    <text evidence="4">Belongs to the KdsA family.</text>
</comment>
<evidence type="ECO:0000256" key="6">
    <source>
        <dbReference type="ARBA" id="ARBA00022490"/>
    </source>
</evidence>
<organism evidence="9 10">
    <name type="scientific">Limosilactobacillus fermentum</name>
    <name type="common">Lactobacillus fermentum</name>
    <dbReference type="NCBI Taxonomy" id="1613"/>
    <lineage>
        <taxon>Bacteria</taxon>
        <taxon>Bacillati</taxon>
        <taxon>Bacillota</taxon>
        <taxon>Bacilli</taxon>
        <taxon>Lactobacillales</taxon>
        <taxon>Lactobacillaceae</taxon>
        <taxon>Limosilactobacillus</taxon>
    </lineage>
</organism>
<dbReference type="InterPro" id="IPR006218">
    <property type="entry name" value="DAHP1/KDSA"/>
</dbReference>
<evidence type="ECO:0000313" key="9">
    <source>
        <dbReference type="EMBL" id="AOR73757.1"/>
    </source>
</evidence>
<evidence type="ECO:0000256" key="7">
    <source>
        <dbReference type="ARBA" id="ARBA00022679"/>
    </source>
</evidence>
<keyword evidence="6" id="KW-0963">Cytoplasm</keyword>
<name>A0A1D7ZV63_LIMFE</name>
<evidence type="ECO:0000313" key="10">
    <source>
        <dbReference type="Proteomes" id="UP000094714"/>
    </source>
</evidence>
<dbReference type="AlphaFoldDB" id="A0A1D7ZV63"/>
<dbReference type="GO" id="GO:0005737">
    <property type="term" value="C:cytoplasm"/>
    <property type="evidence" value="ECO:0007669"/>
    <property type="project" value="UniProtKB-SubCell"/>
</dbReference>
<dbReference type="InterPro" id="IPR013785">
    <property type="entry name" value="Aldolase_TIM"/>
</dbReference>